<dbReference type="PANTHER" id="PTHR36115:SF4">
    <property type="entry name" value="MEMBRANE PROTEIN"/>
    <property type="match status" value="1"/>
</dbReference>
<dbReference type="AlphaFoldDB" id="F5J0D9"/>
<evidence type="ECO:0000256" key="1">
    <source>
        <dbReference type="ARBA" id="ARBA00004651"/>
    </source>
</evidence>
<dbReference type="InterPro" id="IPR010432">
    <property type="entry name" value="RDD"/>
</dbReference>
<evidence type="ECO:0000256" key="5">
    <source>
        <dbReference type="ARBA" id="ARBA00023136"/>
    </source>
</evidence>
<evidence type="ECO:0000313" key="9">
    <source>
        <dbReference type="Proteomes" id="UP000004913"/>
    </source>
</evidence>
<evidence type="ECO:0000256" key="4">
    <source>
        <dbReference type="ARBA" id="ARBA00022989"/>
    </source>
</evidence>
<dbReference type="EMBL" id="ADLV01000032">
    <property type="protein sequence ID" value="EGK01017.1"/>
    <property type="molecule type" value="Genomic_DNA"/>
</dbReference>
<feature type="domain" description="RDD" evidence="7">
    <location>
        <begin position="78"/>
        <end position="182"/>
    </location>
</feature>
<evidence type="ECO:0000256" key="6">
    <source>
        <dbReference type="SAM" id="Phobius"/>
    </source>
</evidence>
<evidence type="ECO:0000259" key="7">
    <source>
        <dbReference type="Pfam" id="PF06271"/>
    </source>
</evidence>
<accession>F5J0D9</accession>
<organism evidence="8 9">
    <name type="scientific">Dysgonomonas gadei ATCC BAA-286</name>
    <dbReference type="NCBI Taxonomy" id="742766"/>
    <lineage>
        <taxon>Bacteria</taxon>
        <taxon>Pseudomonadati</taxon>
        <taxon>Bacteroidota</taxon>
        <taxon>Bacteroidia</taxon>
        <taxon>Bacteroidales</taxon>
        <taxon>Dysgonomonadaceae</taxon>
        <taxon>Dysgonomonas</taxon>
    </lineage>
</organism>
<comment type="subcellular location">
    <subcellularLocation>
        <location evidence="1">Cell membrane</location>
        <topology evidence="1">Multi-pass membrane protein</topology>
    </subcellularLocation>
</comment>
<feature type="transmembrane region" description="Helical" evidence="6">
    <location>
        <begin position="110"/>
        <end position="128"/>
    </location>
</feature>
<feature type="transmembrane region" description="Helical" evidence="6">
    <location>
        <begin position="81"/>
        <end position="104"/>
    </location>
</feature>
<name>F5J0D9_9BACT</name>
<protein>
    <recommendedName>
        <fullName evidence="7">RDD domain-containing protein</fullName>
    </recommendedName>
</protein>
<gene>
    <name evidence="8" type="ORF">HMPREF9455_02806</name>
</gene>
<dbReference type="Pfam" id="PF06271">
    <property type="entry name" value="RDD"/>
    <property type="match status" value="1"/>
</dbReference>
<keyword evidence="4 6" id="KW-1133">Transmembrane helix</keyword>
<dbReference type="InterPro" id="IPR051791">
    <property type="entry name" value="Pra-immunoreactive"/>
</dbReference>
<dbReference type="eggNOG" id="COG1714">
    <property type="taxonomic scope" value="Bacteria"/>
</dbReference>
<keyword evidence="5 6" id="KW-0472">Membrane</keyword>
<evidence type="ECO:0000313" key="8">
    <source>
        <dbReference type="EMBL" id="EGK01017.1"/>
    </source>
</evidence>
<evidence type="ECO:0000256" key="3">
    <source>
        <dbReference type="ARBA" id="ARBA00022692"/>
    </source>
</evidence>
<keyword evidence="3 6" id="KW-0812">Transmembrane</keyword>
<evidence type="ECO:0000256" key="2">
    <source>
        <dbReference type="ARBA" id="ARBA00022475"/>
    </source>
</evidence>
<dbReference type="STRING" id="742766.HMPREF9455_02806"/>
<keyword evidence="2" id="KW-1003">Cell membrane</keyword>
<dbReference type="GO" id="GO:0005886">
    <property type="term" value="C:plasma membrane"/>
    <property type="evidence" value="ECO:0007669"/>
    <property type="project" value="UniProtKB-SubCell"/>
</dbReference>
<comment type="caution">
    <text evidence="8">The sequence shown here is derived from an EMBL/GenBank/DDBJ whole genome shotgun (WGS) entry which is preliminary data.</text>
</comment>
<dbReference type="PANTHER" id="PTHR36115">
    <property type="entry name" value="PROLINE-RICH ANTIGEN HOMOLOG-RELATED"/>
    <property type="match status" value="1"/>
</dbReference>
<dbReference type="HOGENOM" id="CLU_118943_0_0_10"/>
<sequence length="194" mass="21737">MGIMGNDFNQIMSSKTAEELIKITRISRDDYQSEALEAADSELAKREIPDQEIEDIIKRIIEAEGKAIEIENSTVGSGIRFLNFLIDSFIWLIAVFVLTLPLNAHRGSQMLIGYLITLASYILYYAGLEIKFQKTLGKMITKTKVVTYNGEAPSNADIIVRTLLRIIAPFDIVSFLFTKNGFHDRLSGTKVVKG</sequence>
<reference evidence="8 9" key="1">
    <citation type="submission" date="2011-04" db="EMBL/GenBank/DDBJ databases">
        <title>The Genome Sequence of Dysgonomonas gadei ATCC BAA-286.</title>
        <authorList>
            <consortium name="The Broad Institute Genome Sequencing Platform"/>
            <person name="Earl A."/>
            <person name="Ward D."/>
            <person name="Feldgarden M."/>
            <person name="Gevers D."/>
            <person name="Pudlo N."/>
            <person name="Martens E."/>
            <person name="Allen-Vercoe E."/>
            <person name="Young S.K."/>
            <person name="Zeng Q."/>
            <person name="Gargeya S."/>
            <person name="Fitzgerald M."/>
            <person name="Haas B."/>
            <person name="Abouelleil A."/>
            <person name="Alvarado L."/>
            <person name="Arachchi H.M."/>
            <person name="Berlin A."/>
            <person name="Brown A."/>
            <person name="Chapman S.B."/>
            <person name="Chen Z."/>
            <person name="Dunbar C."/>
            <person name="Freedman E."/>
            <person name="Gearin G."/>
            <person name="Gellesch M."/>
            <person name="Goldberg J."/>
            <person name="Griggs A."/>
            <person name="Gujja S."/>
            <person name="Heiman D."/>
            <person name="Howarth C."/>
            <person name="Larson L."/>
            <person name="Lui A."/>
            <person name="MacDonald P.J.P."/>
            <person name="Mehta T."/>
            <person name="Montmayeur A."/>
            <person name="Murphy C."/>
            <person name="Neiman D."/>
            <person name="Pearson M."/>
            <person name="Priest M."/>
            <person name="Roberts A."/>
            <person name="Saif S."/>
            <person name="Shea T."/>
            <person name="Shenoy N."/>
            <person name="Sisk P."/>
            <person name="Stolte C."/>
            <person name="Sykes S."/>
            <person name="Yandava C."/>
            <person name="Wortman J."/>
            <person name="Nusbaum C."/>
            <person name="Birren B."/>
        </authorList>
    </citation>
    <scope>NUCLEOTIDE SEQUENCE [LARGE SCALE GENOMIC DNA]</scope>
    <source>
        <strain evidence="8 9">ATCC BAA-286</strain>
    </source>
</reference>
<dbReference type="Proteomes" id="UP000004913">
    <property type="component" value="Unassembled WGS sequence"/>
</dbReference>
<proteinExistence type="predicted"/>
<keyword evidence="9" id="KW-1185">Reference proteome</keyword>